<dbReference type="OrthoDB" id="7366079at2"/>
<feature type="region of interest" description="Disordered" evidence="1">
    <location>
        <begin position="192"/>
        <end position="211"/>
    </location>
</feature>
<reference evidence="3 4" key="1">
    <citation type="submission" date="2014-03" db="EMBL/GenBank/DDBJ databases">
        <title>The draft genome sequence of Thalassospira alkalitolerans JCM 18968.</title>
        <authorList>
            <person name="Lai Q."/>
            <person name="Shao Z."/>
        </authorList>
    </citation>
    <scope>NUCLEOTIDE SEQUENCE [LARGE SCALE GENOMIC DNA]</scope>
    <source>
        <strain evidence="3 4">JCM 18968</strain>
    </source>
</reference>
<evidence type="ECO:0000256" key="1">
    <source>
        <dbReference type="SAM" id="MobiDB-lite"/>
    </source>
</evidence>
<sequence length="211" mass="21880">MMIQSTAALTGLVMAAGLLSGCVQPMTAQDSQPAAVGDILTPWGTSIPSSNPQTPAMPSKEGAGAGMPASPPTDDNFVMAPDAKKTAITDMQRQQVDEARIALGILDRMAQRCVQQRDEAACNTLQANWADLSQQLHKSLAIISGDTAMGMNSNSMPIMGDPTTMGTPQITSPALPATGAPASTLPMKTMPDNGSPTMEKLIPMTQPTVDG</sequence>
<keyword evidence="4" id="KW-1185">Reference proteome</keyword>
<feature type="region of interest" description="Disordered" evidence="1">
    <location>
        <begin position="46"/>
        <end position="69"/>
    </location>
</feature>
<dbReference type="STRING" id="1293890.TALK_10335"/>
<feature type="signal peptide" evidence="2">
    <location>
        <begin position="1"/>
        <end position="28"/>
    </location>
</feature>
<feature type="compositionally biased region" description="Polar residues" evidence="1">
    <location>
        <begin position="46"/>
        <end position="56"/>
    </location>
</feature>
<evidence type="ECO:0000256" key="2">
    <source>
        <dbReference type="SAM" id="SignalP"/>
    </source>
</evidence>
<accession>A0A1Y2LE49</accession>
<gene>
    <name evidence="3" type="ORF">TALK_10335</name>
</gene>
<protein>
    <submittedName>
        <fullName evidence="3">Uncharacterized protein</fullName>
    </submittedName>
</protein>
<dbReference type="EMBL" id="JFKB01000006">
    <property type="protein sequence ID" value="OSQ47992.1"/>
    <property type="molecule type" value="Genomic_DNA"/>
</dbReference>
<proteinExistence type="predicted"/>
<dbReference type="Proteomes" id="UP000193396">
    <property type="component" value="Unassembled WGS sequence"/>
</dbReference>
<evidence type="ECO:0000313" key="4">
    <source>
        <dbReference type="Proteomes" id="UP000193396"/>
    </source>
</evidence>
<dbReference type="RefSeq" id="WP_085618521.1">
    <property type="nucleotide sequence ID" value="NZ_JFKB01000006.1"/>
</dbReference>
<feature type="chain" id="PRO_5012214990" evidence="2">
    <location>
        <begin position="29"/>
        <end position="211"/>
    </location>
</feature>
<evidence type="ECO:0000313" key="3">
    <source>
        <dbReference type="EMBL" id="OSQ47992.1"/>
    </source>
</evidence>
<dbReference type="AlphaFoldDB" id="A0A1Y2LE49"/>
<keyword evidence="2" id="KW-0732">Signal</keyword>
<name>A0A1Y2LE49_9PROT</name>
<organism evidence="3 4">
    <name type="scientific">Thalassospira alkalitolerans</name>
    <dbReference type="NCBI Taxonomy" id="1293890"/>
    <lineage>
        <taxon>Bacteria</taxon>
        <taxon>Pseudomonadati</taxon>
        <taxon>Pseudomonadota</taxon>
        <taxon>Alphaproteobacteria</taxon>
        <taxon>Rhodospirillales</taxon>
        <taxon>Thalassospiraceae</taxon>
        <taxon>Thalassospira</taxon>
    </lineage>
</organism>
<comment type="caution">
    <text evidence="3">The sequence shown here is derived from an EMBL/GenBank/DDBJ whole genome shotgun (WGS) entry which is preliminary data.</text>
</comment>